<feature type="region of interest" description="Disordered" evidence="1">
    <location>
        <begin position="203"/>
        <end position="235"/>
    </location>
</feature>
<feature type="region of interest" description="Disordered" evidence="1">
    <location>
        <begin position="262"/>
        <end position="284"/>
    </location>
</feature>
<proteinExistence type="predicted"/>
<reference evidence="3 4" key="2">
    <citation type="submission" date="2024-05" db="EMBL/GenBank/DDBJ databases">
        <authorList>
            <person name="Chen Y."/>
            <person name="Shah S."/>
            <person name="Dougan E. K."/>
            <person name="Thang M."/>
            <person name="Chan C."/>
        </authorList>
    </citation>
    <scope>NUCLEOTIDE SEQUENCE [LARGE SCALE GENOMIC DNA]</scope>
</reference>
<accession>A0A9P1GED9</accession>
<evidence type="ECO:0000313" key="4">
    <source>
        <dbReference type="Proteomes" id="UP001152797"/>
    </source>
</evidence>
<dbReference type="EMBL" id="CAMXCT020004098">
    <property type="protein sequence ID" value="CAL1161022.1"/>
    <property type="molecule type" value="Genomic_DNA"/>
</dbReference>
<name>A0A9P1GED9_9DINO</name>
<reference evidence="2" key="1">
    <citation type="submission" date="2022-10" db="EMBL/GenBank/DDBJ databases">
        <authorList>
            <person name="Chen Y."/>
            <person name="Dougan E. K."/>
            <person name="Chan C."/>
            <person name="Rhodes N."/>
            <person name="Thang M."/>
        </authorList>
    </citation>
    <scope>NUCLEOTIDE SEQUENCE</scope>
</reference>
<feature type="compositionally biased region" description="Basic and acidic residues" evidence="1">
    <location>
        <begin position="224"/>
        <end position="235"/>
    </location>
</feature>
<sequence>MAKLLPVKPVERLEKDKVKQLAALIKGCIPDCKLEYFPADPEKACNRLQAFLCLWYPATSNKKADERKAFSEACGRLESHEAKAIVNNLHEYKAWLLRKKRNLKTGDGTDPTLMALFNAILQKDNQGINRSSNTMKMRGEEELEKANEKPVKRLRSKQTLNDKAEDKAEVPKPAKAICFAFDTPGSQKSKSFDIVSVSSSSGGFLAPGEFSEEPPEPAKAGKAGTEKKPAAHEAQEEPVMAQEALAWGLPWWLQLEKAKEPAKAELGTEPGEAEPGEADSQQVAPSLKRLCQQWPQRKPKALPAPSKAQWNDVHYTMKKLEKAGKMDLPEKWKKACLGGHQCKREFYYHTFHLDPEASKKEVHKISLERLSVESTKLRGWFTKWQLGEMQGAVATHPMFEQLCIEACKGLPERDHENEAWARLGVKQYYFEHFEAEKERHVNESTTAAKQTVEASDRQDFQKAENGQVVFGKKSHKAEAAASAGEEKPEEAYKKADQSLNKAAKAFSSAVDKLQLLKTSLAKKQKEQPNAQLAASVGEMESLQNQHEDLKSQWVTRLAAVASSFPADAASDGSETEKLQQWKQEIEEQNKSLGKALNPHRLWAKNAGFI</sequence>
<dbReference type="AlphaFoldDB" id="A0A9P1GED9"/>
<dbReference type="Proteomes" id="UP001152797">
    <property type="component" value="Unassembled WGS sequence"/>
</dbReference>
<organism evidence="2">
    <name type="scientific">Cladocopium goreaui</name>
    <dbReference type="NCBI Taxonomy" id="2562237"/>
    <lineage>
        <taxon>Eukaryota</taxon>
        <taxon>Sar</taxon>
        <taxon>Alveolata</taxon>
        <taxon>Dinophyceae</taxon>
        <taxon>Suessiales</taxon>
        <taxon>Symbiodiniaceae</taxon>
        <taxon>Cladocopium</taxon>
    </lineage>
</organism>
<dbReference type="EMBL" id="CAMXCT010004098">
    <property type="protein sequence ID" value="CAI4007647.1"/>
    <property type="molecule type" value="Genomic_DNA"/>
</dbReference>
<gene>
    <name evidence="2" type="ORF">C1SCF055_LOCUS33185</name>
</gene>
<evidence type="ECO:0000256" key="1">
    <source>
        <dbReference type="SAM" id="MobiDB-lite"/>
    </source>
</evidence>
<protein>
    <submittedName>
        <fullName evidence="2">Uncharacterized protein</fullName>
    </submittedName>
</protein>
<keyword evidence="4" id="KW-1185">Reference proteome</keyword>
<evidence type="ECO:0000313" key="3">
    <source>
        <dbReference type="EMBL" id="CAL4794959.1"/>
    </source>
</evidence>
<comment type="caution">
    <text evidence="2">The sequence shown here is derived from an EMBL/GenBank/DDBJ whole genome shotgun (WGS) entry which is preliminary data.</text>
</comment>
<evidence type="ECO:0000313" key="2">
    <source>
        <dbReference type="EMBL" id="CAI4007647.1"/>
    </source>
</evidence>
<dbReference type="EMBL" id="CAMXCT030004098">
    <property type="protein sequence ID" value="CAL4794959.1"/>
    <property type="molecule type" value="Genomic_DNA"/>
</dbReference>